<organism evidence="1">
    <name type="scientific">uncultured organism</name>
    <dbReference type="NCBI Taxonomy" id="155900"/>
    <lineage>
        <taxon>unclassified sequences</taxon>
        <taxon>environmental samples</taxon>
    </lineage>
</organism>
<evidence type="ECO:0000313" key="1">
    <source>
        <dbReference type="EMBL" id="QEA06005.1"/>
    </source>
</evidence>
<sequence length="379" mass="40071">MHRPSIYDRLHRYRKPEAPAMDASPRFEAGRLALVAALALTPAGVVSTSGVPEAVAPAQDAAFSGPRGEPALVHRIEGLIEASPGVPGDPIVCREWLLLGTLLDELLLVTADIPEEAVVDVVWTTALAAPARDWVVERLKGMLERWRLPVTFQWVEVRPPADCANLHERLAPMPGSRARWVVWLSASSLVNGPGVDQLAREGALRTVMHPQGLAAGEAASAVVFRRLVPDESGGAPGTAWTLHRGQRSACVSRRKGRGLSQALEDCIGEYTASVCDDLPEADTIITDTPGLPGRSGELAGMLSVRYPQMDLAEHGADIEMLCGWPGDAAYGVQIALGAAVAGVDGNALLLQLREDGITGAQWLLGSPALEADKGVADAG</sequence>
<dbReference type="AlphaFoldDB" id="A0A5B8RGL7"/>
<reference evidence="1" key="1">
    <citation type="submission" date="2019-06" db="EMBL/GenBank/DDBJ databases">
        <authorList>
            <person name="Murdoch R.W."/>
            <person name="Fathepure B."/>
        </authorList>
    </citation>
    <scope>NUCLEOTIDE SEQUENCE</scope>
</reference>
<accession>A0A5B8RGL7</accession>
<protein>
    <submittedName>
        <fullName evidence="1">Uncharacterized protein</fullName>
    </submittedName>
</protein>
<dbReference type="EMBL" id="MN079120">
    <property type="protein sequence ID" value="QEA06005.1"/>
    <property type="molecule type" value="Genomic_DNA"/>
</dbReference>
<name>A0A5B8RGL7_9ZZZZ</name>
<gene>
    <name evidence="1" type="ORF">KBTEX_02334</name>
</gene>
<proteinExistence type="predicted"/>